<feature type="transmembrane region" description="Helical" evidence="2">
    <location>
        <begin position="246"/>
        <end position="265"/>
    </location>
</feature>
<evidence type="ECO:0000256" key="1">
    <source>
        <dbReference type="SAM" id="Coils"/>
    </source>
</evidence>
<dbReference type="Pfam" id="PF00672">
    <property type="entry name" value="HAMP"/>
    <property type="match status" value="1"/>
</dbReference>
<evidence type="ECO:0000256" key="2">
    <source>
        <dbReference type="SAM" id="Phobius"/>
    </source>
</evidence>
<dbReference type="EMBL" id="BMOL01000001">
    <property type="protein sequence ID" value="GGL66509.1"/>
    <property type="molecule type" value="Genomic_DNA"/>
</dbReference>
<dbReference type="InterPro" id="IPR003660">
    <property type="entry name" value="HAMP_dom"/>
</dbReference>
<dbReference type="PANTHER" id="PTHR32089:SF120">
    <property type="entry name" value="METHYL-ACCEPTING CHEMOTAXIS PROTEIN TLPQ"/>
    <property type="match status" value="1"/>
</dbReference>
<dbReference type="Proteomes" id="UP000639973">
    <property type="component" value="Unassembled WGS sequence"/>
</dbReference>
<reference evidence="5" key="1">
    <citation type="journal article" date="2019" name="Int. J. Syst. Evol. Microbiol.">
        <title>The Global Catalogue of Microorganisms (GCM) 10K type strain sequencing project: providing services to taxonomists for standard genome sequencing and annotation.</title>
        <authorList>
            <consortium name="The Broad Institute Genomics Platform"/>
            <consortium name="The Broad Institute Genome Sequencing Center for Infectious Disease"/>
            <person name="Wu L."/>
            <person name="Ma J."/>
        </authorList>
    </citation>
    <scope>NUCLEOTIDE SEQUENCE [LARGE SCALE GENOMIC DNA]</scope>
    <source>
        <strain evidence="5">JCM 15442</strain>
    </source>
</reference>
<keyword evidence="5" id="KW-1185">Reference proteome</keyword>
<name>A0ABQ2FYJ9_9DEIO</name>
<dbReference type="RefSeq" id="WP_188967863.1">
    <property type="nucleotide sequence ID" value="NZ_BMOL01000001.1"/>
</dbReference>
<gene>
    <name evidence="4" type="ORF">GCM10010840_00500</name>
</gene>
<keyword evidence="1" id="KW-0175">Coiled coil</keyword>
<organism evidence="4 5">
    <name type="scientific">Deinococcus aerolatus</name>
    <dbReference type="NCBI Taxonomy" id="522487"/>
    <lineage>
        <taxon>Bacteria</taxon>
        <taxon>Thermotogati</taxon>
        <taxon>Deinococcota</taxon>
        <taxon>Deinococci</taxon>
        <taxon>Deinococcales</taxon>
        <taxon>Deinococcaceae</taxon>
        <taxon>Deinococcus</taxon>
    </lineage>
</organism>
<evidence type="ECO:0000259" key="3">
    <source>
        <dbReference type="PROSITE" id="PS50885"/>
    </source>
</evidence>
<dbReference type="PANTHER" id="PTHR32089">
    <property type="entry name" value="METHYL-ACCEPTING CHEMOTAXIS PROTEIN MCPB"/>
    <property type="match status" value="1"/>
</dbReference>
<keyword evidence="2" id="KW-0472">Membrane</keyword>
<evidence type="ECO:0000313" key="5">
    <source>
        <dbReference type="Proteomes" id="UP000639973"/>
    </source>
</evidence>
<keyword evidence="2" id="KW-1133">Transmembrane helix</keyword>
<proteinExistence type="predicted"/>
<dbReference type="PROSITE" id="PS50885">
    <property type="entry name" value="HAMP"/>
    <property type="match status" value="1"/>
</dbReference>
<feature type="coiled-coil region" evidence="1">
    <location>
        <begin position="461"/>
        <end position="488"/>
    </location>
</feature>
<dbReference type="Gene3D" id="6.10.340.10">
    <property type="match status" value="1"/>
</dbReference>
<dbReference type="CDD" id="cd06225">
    <property type="entry name" value="HAMP"/>
    <property type="match status" value="1"/>
</dbReference>
<feature type="domain" description="HAMP" evidence="3">
    <location>
        <begin position="431"/>
        <end position="483"/>
    </location>
</feature>
<accession>A0ABQ2FYJ9</accession>
<feature type="transmembrane region" description="Helical" evidence="2">
    <location>
        <begin position="407"/>
        <end position="426"/>
    </location>
</feature>
<keyword evidence="2" id="KW-0812">Transmembrane</keyword>
<dbReference type="SMART" id="SM00304">
    <property type="entry name" value="HAMP"/>
    <property type="match status" value="1"/>
</dbReference>
<comment type="caution">
    <text evidence="4">The sequence shown here is derived from an EMBL/GenBank/DDBJ whole genome shotgun (WGS) entry which is preliminary data.</text>
</comment>
<dbReference type="SUPFAM" id="SSF158472">
    <property type="entry name" value="HAMP domain-like"/>
    <property type="match status" value="1"/>
</dbReference>
<sequence length="491" mass="50635">MKYTVTIQQPVQAERRPGLEQQLTERFNLSPEQAARLSDRRAGRLMKPTSRARAELLLDVFQLAGAAVALEEVPEDTMMMGEPFQGVAAAPPAAPFGRADAQDEALLAPLLSAPAWPSPLEPLDSPFATPAPQAGFAHLGGTATAVAPSVMDAAVWPAASTAPDLKWSAGLSDTLPASGAPVPEAPVDDVWSDFTGALAVSGTPPTASIGADTVSPAGPPVLPVVLPTVAADAAPRMPRRSLTQQLTLGTLAPLALSSAAALLLLGGTLPGMARQAQQQQAQTLAAAVGTTLGSGAALNAQLGAVVATPGVGFVRAETPGRPTILRAQDAGVGRRGGELTAWLGQHPNGGSIQLGETRYVVAQAAFRRTASGGVEVLPAGAVAEAPVFRRVVVGVPDVQSSALLTNALLLVLFAALLGLGLALAFARRAARQITDPLDRLLKAADAISMGNLSRPVTADRNDEIGDLAQALERMRQSLEAAMERLRRRRKG</sequence>
<protein>
    <submittedName>
        <fullName evidence="4">HAMP domain-containing protein</fullName>
    </submittedName>
</protein>
<evidence type="ECO:0000313" key="4">
    <source>
        <dbReference type="EMBL" id="GGL66509.1"/>
    </source>
</evidence>